<dbReference type="Proteomes" id="UP000805704">
    <property type="component" value="Chromosome 22"/>
</dbReference>
<evidence type="ECO:0000313" key="2">
    <source>
        <dbReference type="Proteomes" id="UP000805704"/>
    </source>
</evidence>
<feature type="non-terminal residue" evidence="1">
    <location>
        <position position="1"/>
    </location>
</feature>
<protein>
    <submittedName>
        <fullName evidence="1">Uncharacterized protein</fullName>
    </submittedName>
</protein>
<dbReference type="EMBL" id="CM024810">
    <property type="protein sequence ID" value="KAG8005702.1"/>
    <property type="molecule type" value="Genomic_DNA"/>
</dbReference>
<gene>
    <name evidence="1" type="ORF">GBF38_001660</name>
</gene>
<accession>A0ACB7EU86</accession>
<proteinExistence type="predicted"/>
<comment type="caution">
    <text evidence="1">The sequence shown here is derived from an EMBL/GenBank/DDBJ whole genome shotgun (WGS) entry which is preliminary data.</text>
</comment>
<reference evidence="1" key="1">
    <citation type="submission" date="2020-04" db="EMBL/GenBank/DDBJ databases">
        <title>A chromosome-scale assembly and high-density genetic map of the yellow drum (Nibea albiflora) genome.</title>
        <authorList>
            <person name="Xu D."/>
            <person name="Zhang W."/>
            <person name="Chen R."/>
            <person name="Tan P."/>
            <person name="Wang L."/>
            <person name="Song H."/>
            <person name="Tian L."/>
            <person name="Zhu Q."/>
            <person name="Wang B."/>
        </authorList>
    </citation>
    <scope>NUCLEOTIDE SEQUENCE</scope>
    <source>
        <strain evidence="1">ZJHYS-2018</strain>
    </source>
</reference>
<name>A0ACB7EU86_NIBAL</name>
<organism evidence="1 2">
    <name type="scientific">Nibea albiflora</name>
    <name type="common">Yellow drum</name>
    <name type="synonym">Corvina albiflora</name>
    <dbReference type="NCBI Taxonomy" id="240163"/>
    <lineage>
        <taxon>Eukaryota</taxon>
        <taxon>Metazoa</taxon>
        <taxon>Chordata</taxon>
        <taxon>Craniata</taxon>
        <taxon>Vertebrata</taxon>
        <taxon>Euteleostomi</taxon>
        <taxon>Actinopterygii</taxon>
        <taxon>Neopterygii</taxon>
        <taxon>Teleostei</taxon>
        <taxon>Neoteleostei</taxon>
        <taxon>Acanthomorphata</taxon>
        <taxon>Eupercaria</taxon>
        <taxon>Sciaenidae</taxon>
        <taxon>Nibea</taxon>
    </lineage>
</organism>
<sequence length="79" mass="8697">QLGLATNVGVGVGNNQSTKPSCDNLKAKDKCQIPVMGIHFHGSPKWRERRVSSYTDLHPTLKYPVMMDGHSQECPVFSA</sequence>
<evidence type="ECO:0000313" key="1">
    <source>
        <dbReference type="EMBL" id="KAG8005702.1"/>
    </source>
</evidence>
<keyword evidence="2" id="KW-1185">Reference proteome</keyword>